<feature type="region of interest" description="Disordered" evidence="12">
    <location>
        <begin position="1"/>
        <end position="51"/>
    </location>
</feature>
<evidence type="ECO:0000256" key="1">
    <source>
        <dbReference type="ARBA" id="ARBA00004173"/>
    </source>
</evidence>
<evidence type="ECO:0000256" key="5">
    <source>
        <dbReference type="ARBA" id="ARBA00036927"/>
    </source>
</evidence>
<keyword evidence="4" id="KW-0413">Isomerase</keyword>
<dbReference type="GO" id="GO:0160143">
    <property type="term" value="F:21S rRNA pseudouridine(2819) synthase activity"/>
    <property type="evidence" value="ECO:0007669"/>
    <property type="project" value="UniProtKB-EC"/>
</dbReference>
<gene>
    <name evidence="14" type="ORF">ALEPTO_LOCUS12866</name>
</gene>
<keyword evidence="3" id="KW-0496">Mitochondrion</keyword>
<organism evidence="14 15">
    <name type="scientific">Ambispora leptoticha</name>
    <dbReference type="NCBI Taxonomy" id="144679"/>
    <lineage>
        <taxon>Eukaryota</taxon>
        <taxon>Fungi</taxon>
        <taxon>Fungi incertae sedis</taxon>
        <taxon>Mucoromycota</taxon>
        <taxon>Glomeromycotina</taxon>
        <taxon>Glomeromycetes</taxon>
        <taxon>Archaeosporales</taxon>
        <taxon>Ambisporaceae</taxon>
        <taxon>Ambispora</taxon>
    </lineage>
</organism>
<comment type="function">
    <text evidence="6">Pseudouridylate synthase responsible for the pseudouridine-2819 formation in mitochondrial 21S rRNA. May modulate the efficiency or the fidelity of the mitochondrial translation machinery.</text>
</comment>
<evidence type="ECO:0000256" key="4">
    <source>
        <dbReference type="ARBA" id="ARBA00023235"/>
    </source>
</evidence>
<accession>A0A9N9IIF0</accession>
<feature type="non-terminal residue" evidence="14">
    <location>
        <position position="296"/>
    </location>
</feature>
<protein>
    <recommendedName>
        <fullName evidence="8">21S rRNA pseudouridine(2819) synthase</fullName>
        <ecNumber evidence="7">5.4.99.43</ecNumber>
    </recommendedName>
    <alternativeName>
        <fullName evidence="10">Pseudouridine synthase 5</fullName>
    </alternativeName>
    <alternativeName>
        <fullName evidence="9">Pseudouridylate synthase PUS5</fullName>
    </alternativeName>
    <alternativeName>
        <fullName evidence="11">Uracil hydrolyase PUS5</fullName>
    </alternativeName>
</protein>
<evidence type="ECO:0000256" key="8">
    <source>
        <dbReference type="ARBA" id="ARBA00040626"/>
    </source>
</evidence>
<dbReference type="PROSITE" id="PS01129">
    <property type="entry name" value="PSI_RLU"/>
    <property type="match status" value="1"/>
</dbReference>
<dbReference type="AlphaFoldDB" id="A0A9N9IIF0"/>
<dbReference type="InterPro" id="IPR006224">
    <property type="entry name" value="PsdUridine_synth_RluA-like_CS"/>
</dbReference>
<evidence type="ECO:0000256" key="10">
    <source>
        <dbReference type="ARBA" id="ARBA00041978"/>
    </source>
</evidence>
<comment type="catalytic activity">
    <reaction evidence="5">
        <text>uridine(2819) in 21S rRNA = pseudouridine(2819) in 21S rRNA</text>
        <dbReference type="Rhea" id="RHEA:42556"/>
        <dbReference type="Rhea" id="RHEA-COMP:10113"/>
        <dbReference type="Rhea" id="RHEA-COMP:10114"/>
        <dbReference type="ChEBI" id="CHEBI:65314"/>
        <dbReference type="ChEBI" id="CHEBI:65315"/>
        <dbReference type="EC" id="5.4.99.43"/>
    </reaction>
</comment>
<dbReference type="Gene3D" id="3.30.2350.10">
    <property type="entry name" value="Pseudouridine synthase"/>
    <property type="match status" value="1"/>
</dbReference>
<evidence type="ECO:0000256" key="6">
    <source>
        <dbReference type="ARBA" id="ARBA00037513"/>
    </source>
</evidence>
<name>A0A9N9IIF0_9GLOM</name>
<feature type="domain" description="Pseudouridine synthase RsuA/RluA-like" evidence="13">
    <location>
        <begin position="221"/>
        <end position="296"/>
    </location>
</feature>
<dbReference type="GO" id="GO:0000455">
    <property type="term" value="P:enzyme-directed rRNA pseudouridine synthesis"/>
    <property type="evidence" value="ECO:0007669"/>
    <property type="project" value="TreeGrafter"/>
</dbReference>
<dbReference type="InterPro" id="IPR050188">
    <property type="entry name" value="RluA_PseudoU_synthase"/>
</dbReference>
<dbReference type="SUPFAM" id="SSF55120">
    <property type="entry name" value="Pseudouridine synthase"/>
    <property type="match status" value="1"/>
</dbReference>
<feature type="compositionally biased region" description="Basic and acidic residues" evidence="12">
    <location>
        <begin position="1"/>
        <end position="10"/>
    </location>
</feature>
<dbReference type="EC" id="5.4.99.43" evidence="7"/>
<dbReference type="InterPro" id="IPR020103">
    <property type="entry name" value="PsdUridine_synth_cat_dom_sf"/>
</dbReference>
<dbReference type="Proteomes" id="UP000789508">
    <property type="component" value="Unassembled WGS sequence"/>
</dbReference>
<evidence type="ECO:0000256" key="11">
    <source>
        <dbReference type="ARBA" id="ARBA00042700"/>
    </source>
</evidence>
<dbReference type="PANTHER" id="PTHR21600">
    <property type="entry name" value="MITOCHONDRIAL RNA PSEUDOURIDINE SYNTHASE"/>
    <property type="match status" value="1"/>
</dbReference>
<evidence type="ECO:0000256" key="7">
    <source>
        <dbReference type="ARBA" id="ARBA00038947"/>
    </source>
</evidence>
<evidence type="ECO:0000313" key="15">
    <source>
        <dbReference type="Proteomes" id="UP000789508"/>
    </source>
</evidence>
<comment type="similarity">
    <text evidence="2">Belongs to the pseudouridine synthase RluA family.</text>
</comment>
<sequence>TKNNEIDTFRGGKRGQKSLLSSSHREKAFRDKSSSSNIFKEKREEGTRKTSRELYTGKKRNLRNNNSKLPKVVSEIYKTSDKSRFDSYRDIESNSSSSNAVPTVIADSSEYKLYQYNAIDEDKNKRLDHFLRERTGLPITKILMSIRKKDVKLYRAEEAKQECERSSLNSYRIQPDDVVSIWCPELKYNTVVLKKLARDRTPLSEEKIQEIRSWVIYKDEDILIINKPSGLAVQGGSKIYESVDGFLHALQYDAQDIPRLVHRLDKATSGALILARTKSAATRLALMFSENKLEKR</sequence>
<feature type="compositionally biased region" description="Basic and acidic residues" evidence="12">
    <location>
        <begin position="23"/>
        <end position="51"/>
    </location>
</feature>
<dbReference type="Pfam" id="PF00849">
    <property type="entry name" value="PseudoU_synth_2"/>
    <property type="match status" value="1"/>
</dbReference>
<reference evidence="14" key="1">
    <citation type="submission" date="2021-06" db="EMBL/GenBank/DDBJ databases">
        <authorList>
            <person name="Kallberg Y."/>
            <person name="Tangrot J."/>
            <person name="Rosling A."/>
        </authorList>
    </citation>
    <scope>NUCLEOTIDE SEQUENCE</scope>
    <source>
        <strain evidence="14">FL130A</strain>
    </source>
</reference>
<evidence type="ECO:0000256" key="9">
    <source>
        <dbReference type="ARBA" id="ARBA00041561"/>
    </source>
</evidence>
<comment type="subcellular location">
    <subcellularLocation>
        <location evidence="1">Mitochondrion</location>
    </subcellularLocation>
</comment>
<dbReference type="OrthoDB" id="428658at2759"/>
<evidence type="ECO:0000259" key="13">
    <source>
        <dbReference type="Pfam" id="PF00849"/>
    </source>
</evidence>
<keyword evidence="15" id="KW-1185">Reference proteome</keyword>
<evidence type="ECO:0000256" key="3">
    <source>
        <dbReference type="ARBA" id="ARBA00023128"/>
    </source>
</evidence>
<dbReference type="GO" id="GO:0005739">
    <property type="term" value="C:mitochondrion"/>
    <property type="evidence" value="ECO:0007669"/>
    <property type="project" value="UniProtKB-SubCell"/>
</dbReference>
<dbReference type="GO" id="GO:0003723">
    <property type="term" value="F:RNA binding"/>
    <property type="evidence" value="ECO:0007669"/>
    <property type="project" value="InterPro"/>
</dbReference>
<feature type="non-terminal residue" evidence="14">
    <location>
        <position position="1"/>
    </location>
</feature>
<dbReference type="PANTHER" id="PTHR21600:SF81">
    <property type="entry name" value="21S RRNA PSEUDOURIDINE(2819) SYNTHASE"/>
    <property type="match status" value="1"/>
</dbReference>
<dbReference type="EMBL" id="CAJVPS010034080">
    <property type="protein sequence ID" value="CAG8738533.1"/>
    <property type="molecule type" value="Genomic_DNA"/>
</dbReference>
<evidence type="ECO:0000256" key="12">
    <source>
        <dbReference type="SAM" id="MobiDB-lite"/>
    </source>
</evidence>
<evidence type="ECO:0000256" key="2">
    <source>
        <dbReference type="ARBA" id="ARBA00010876"/>
    </source>
</evidence>
<proteinExistence type="inferred from homology"/>
<comment type="caution">
    <text evidence="14">The sequence shown here is derived from an EMBL/GenBank/DDBJ whole genome shotgun (WGS) entry which is preliminary data.</text>
</comment>
<dbReference type="InterPro" id="IPR006145">
    <property type="entry name" value="PsdUridine_synth_RsuA/RluA"/>
</dbReference>
<evidence type="ECO:0000313" key="14">
    <source>
        <dbReference type="EMBL" id="CAG8738533.1"/>
    </source>
</evidence>